<dbReference type="Proteomes" id="UP000009169">
    <property type="component" value="Unassembled WGS sequence"/>
</dbReference>
<evidence type="ECO:0000313" key="2">
    <source>
        <dbReference type="EMBL" id="EGE08091.1"/>
    </source>
</evidence>
<feature type="region of interest" description="Disordered" evidence="1">
    <location>
        <begin position="67"/>
        <end position="93"/>
    </location>
</feature>
<feature type="region of interest" description="Disordered" evidence="1">
    <location>
        <begin position="129"/>
        <end position="158"/>
    </location>
</feature>
<gene>
    <name evidence="2" type="ORF">TEQG_07066</name>
</gene>
<sequence>MSLRGLHGPPGSSPRPPSISSRPEGLPRAGDAREKEKKEPTLRRAAGITLQYGARRKAGSLVQLVSSSVNSLPAQEQKRKGKKETERIRDEKRGQRIDWPLGFCLASFSSHPLALSHGVPLANELAASMGIPPNHAEGCKKESSRARGNQQKRREADS</sequence>
<name>F2Q1S3_TRIEC</name>
<feature type="compositionally biased region" description="Basic and acidic residues" evidence="1">
    <location>
        <begin position="83"/>
        <end position="93"/>
    </location>
</feature>
<protein>
    <submittedName>
        <fullName evidence="2">Uncharacterized protein</fullName>
    </submittedName>
</protein>
<evidence type="ECO:0000256" key="1">
    <source>
        <dbReference type="SAM" id="MobiDB-lite"/>
    </source>
</evidence>
<feature type="compositionally biased region" description="Basic and acidic residues" evidence="1">
    <location>
        <begin position="30"/>
        <end position="42"/>
    </location>
</feature>
<reference evidence="3" key="1">
    <citation type="journal article" date="2012" name="MBio">
        <title>Comparative genome analysis of Trichophyton rubrum and related dermatophytes reveals candidate genes involved in infection.</title>
        <authorList>
            <person name="Martinez D.A."/>
            <person name="Oliver B.G."/>
            <person name="Graeser Y."/>
            <person name="Goldberg J.M."/>
            <person name="Li W."/>
            <person name="Martinez-Rossi N.M."/>
            <person name="Monod M."/>
            <person name="Shelest E."/>
            <person name="Barton R.C."/>
            <person name="Birch E."/>
            <person name="Brakhage A.A."/>
            <person name="Chen Z."/>
            <person name="Gurr S.J."/>
            <person name="Heiman D."/>
            <person name="Heitman J."/>
            <person name="Kosti I."/>
            <person name="Rossi A."/>
            <person name="Saif S."/>
            <person name="Samalova M."/>
            <person name="Saunders C.W."/>
            <person name="Shea T."/>
            <person name="Summerbell R.C."/>
            <person name="Xu J."/>
            <person name="Young S."/>
            <person name="Zeng Q."/>
            <person name="Birren B.W."/>
            <person name="Cuomo C.A."/>
            <person name="White T.C."/>
        </authorList>
    </citation>
    <scope>NUCLEOTIDE SEQUENCE [LARGE SCALE GENOMIC DNA]</scope>
    <source>
        <strain evidence="3">ATCC MYA-4606 / CBS 127.97</strain>
    </source>
</reference>
<accession>F2Q1S3</accession>
<dbReference type="HOGENOM" id="CLU_1723648_0_0_1"/>
<feature type="region of interest" description="Disordered" evidence="1">
    <location>
        <begin position="1"/>
        <end position="48"/>
    </location>
</feature>
<evidence type="ECO:0000313" key="3">
    <source>
        <dbReference type="Proteomes" id="UP000009169"/>
    </source>
</evidence>
<feature type="compositionally biased region" description="Low complexity" evidence="1">
    <location>
        <begin position="1"/>
        <end position="10"/>
    </location>
</feature>
<dbReference type="EMBL" id="DS995772">
    <property type="protein sequence ID" value="EGE08091.1"/>
    <property type="molecule type" value="Genomic_DNA"/>
</dbReference>
<organism evidence="2 3">
    <name type="scientific">Trichophyton equinum (strain ATCC MYA-4606 / CBS 127.97)</name>
    <name type="common">Horse ringworm fungus</name>
    <dbReference type="NCBI Taxonomy" id="559882"/>
    <lineage>
        <taxon>Eukaryota</taxon>
        <taxon>Fungi</taxon>
        <taxon>Dikarya</taxon>
        <taxon>Ascomycota</taxon>
        <taxon>Pezizomycotina</taxon>
        <taxon>Eurotiomycetes</taxon>
        <taxon>Eurotiomycetidae</taxon>
        <taxon>Onygenales</taxon>
        <taxon>Arthrodermataceae</taxon>
        <taxon>Trichophyton</taxon>
    </lineage>
</organism>
<proteinExistence type="predicted"/>
<dbReference type="VEuPathDB" id="FungiDB:TEQG_07066"/>
<dbReference type="AlphaFoldDB" id="F2Q1S3"/>
<keyword evidence="3" id="KW-1185">Reference proteome</keyword>